<reference evidence="1 2" key="1">
    <citation type="journal article" date="2022" name="Syst. Appl. Microbiol.">
        <title>Natronocalculus amylovorans gen. nov., sp. nov., and Natranaeroarchaeum aerophilus sp. nov., dominant culturable amylolytic natronoarchaea from hypersaline soda lakes in southwestern Siberia.</title>
        <authorList>
            <person name="Sorokin D.Y."/>
            <person name="Elcheninov A.G."/>
            <person name="Khizhniak T.V."/>
            <person name="Koenen M."/>
            <person name="Bale N.J."/>
            <person name="Damste J.S.S."/>
            <person name="Kublanov I.V."/>
        </authorList>
    </citation>
    <scope>NUCLEOTIDE SEQUENCE [LARGE SCALE GENOMIC DNA]</scope>
    <source>
        <strain evidence="1 2">AArc-St1-1</strain>
    </source>
</reference>
<name>A0AAE3FRU4_9EURY</name>
<evidence type="ECO:0000313" key="1">
    <source>
        <dbReference type="EMBL" id="MCL9813708.1"/>
    </source>
</evidence>
<gene>
    <name evidence="1" type="ORF">AArcSt11_08590</name>
</gene>
<dbReference type="AlphaFoldDB" id="A0AAE3FRU4"/>
<dbReference type="Proteomes" id="UP001202674">
    <property type="component" value="Unassembled WGS sequence"/>
</dbReference>
<accession>A0AAE3FRU4</accession>
<comment type="caution">
    <text evidence="1">The sequence shown here is derived from an EMBL/GenBank/DDBJ whole genome shotgun (WGS) entry which is preliminary data.</text>
</comment>
<sequence>MAEYTRLERIIIAVALTEFSAQHEQTDPELAEYAERLAEERLDWHTAE</sequence>
<evidence type="ECO:0000313" key="2">
    <source>
        <dbReference type="Proteomes" id="UP001202674"/>
    </source>
</evidence>
<dbReference type="EMBL" id="JAKRVY010000004">
    <property type="protein sequence ID" value="MCL9813708.1"/>
    <property type="molecule type" value="Genomic_DNA"/>
</dbReference>
<organism evidence="1 2">
    <name type="scientific">Natranaeroarchaeum aerophilus</name>
    <dbReference type="NCBI Taxonomy" id="2917711"/>
    <lineage>
        <taxon>Archaea</taxon>
        <taxon>Methanobacteriati</taxon>
        <taxon>Methanobacteriota</taxon>
        <taxon>Stenosarchaea group</taxon>
        <taxon>Halobacteria</taxon>
        <taxon>Halobacteriales</taxon>
        <taxon>Natronoarchaeaceae</taxon>
        <taxon>Natranaeroarchaeum</taxon>
    </lineage>
</organism>
<keyword evidence="2" id="KW-1185">Reference proteome</keyword>
<proteinExistence type="predicted"/>
<protein>
    <submittedName>
        <fullName evidence="1">Uncharacterized protein</fullName>
    </submittedName>
</protein>
<dbReference type="RefSeq" id="WP_250596322.1">
    <property type="nucleotide sequence ID" value="NZ_JAKRVY010000004.1"/>
</dbReference>